<comment type="caution">
    <text evidence="4">The sequence shown here is derived from an EMBL/GenBank/DDBJ whole genome shotgun (WGS) entry which is preliminary data.</text>
</comment>
<feature type="compositionally biased region" description="Pro residues" evidence="1">
    <location>
        <begin position="72"/>
        <end position="81"/>
    </location>
</feature>
<dbReference type="GO" id="GO:0005576">
    <property type="term" value="C:extracellular region"/>
    <property type="evidence" value="ECO:0007669"/>
    <property type="project" value="InterPro"/>
</dbReference>
<dbReference type="SMART" id="SM00198">
    <property type="entry name" value="SCP"/>
    <property type="match status" value="1"/>
</dbReference>
<sequence>MKSSALVAVCGAMLAAAGPILQERRLIVETEVVVEWVTVTVTAGDGVTAAFVRPAQRTKSSAQRITTTTSVPAPPPPPPAPSTSATREAAVVQPVPVPAPVAEPVTTVAPAPKPVTTVAPAPKPVTTVAPAPKPVTPVVEPAPSKEEVVQAQPSTTAPAPAADTKVEAAQPSDYKSTAIFHHNKHRFNHSSGAVDWDQGLADSASVLASRCVFEHDVGIGGGGYGQNLAMWGSSSGAEEFGASNSLARAVTDGWYNDELESFPTSEYGKASPDMSNFKAWGHFTQVVWKDTQRVGCATILCPAGTLAKTMESWYTVCNYSPAGNMGGAFAKNVLPPLGQAVLEGPKSE</sequence>
<feature type="chain" id="PRO_5043620028" evidence="2">
    <location>
        <begin position="18"/>
        <end position="348"/>
    </location>
</feature>
<dbReference type="PRINTS" id="PR00837">
    <property type="entry name" value="V5TPXLIKE"/>
</dbReference>
<dbReference type="EMBL" id="MU864995">
    <property type="protein sequence ID" value="KAK4461239.1"/>
    <property type="molecule type" value="Genomic_DNA"/>
</dbReference>
<evidence type="ECO:0000256" key="2">
    <source>
        <dbReference type="SAM" id="SignalP"/>
    </source>
</evidence>
<keyword evidence="5" id="KW-1185">Reference proteome</keyword>
<feature type="signal peptide" evidence="2">
    <location>
        <begin position="1"/>
        <end position="17"/>
    </location>
</feature>
<evidence type="ECO:0000259" key="3">
    <source>
        <dbReference type="SMART" id="SM00198"/>
    </source>
</evidence>
<name>A0AAV9HKA0_9PEZI</name>
<dbReference type="SUPFAM" id="SSF55797">
    <property type="entry name" value="PR-1-like"/>
    <property type="match status" value="1"/>
</dbReference>
<dbReference type="InterPro" id="IPR001283">
    <property type="entry name" value="CRISP-related"/>
</dbReference>
<proteinExistence type="predicted"/>
<dbReference type="Proteomes" id="UP001321749">
    <property type="component" value="Unassembled WGS sequence"/>
</dbReference>
<organism evidence="4 5">
    <name type="scientific">Cladorrhinum samala</name>
    <dbReference type="NCBI Taxonomy" id="585594"/>
    <lineage>
        <taxon>Eukaryota</taxon>
        <taxon>Fungi</taxon>
        <taxon>Dikarya</taxon>
        <taxon>Ascomycota</taxon>
        <taxon>Pezizomycotina</taxon>
        <taxon>Sordariomycetes</taxon>
        <taxon>Sordariomycetidae</taxon>
        <taxon>Sordariales</taxon>
        <taxon>Podosporaceae</taxon>
        <taxon>Cladorrhinum</taxon>
    </lineage>
</organism>
<reference evidence="4" key="1">
    <citation type="journal article" date="2023" name="Mol. Phylogenet. Evol.">
        <title>Genome-scale phylogeny and comparative genomics of the fungal order Sordariales.</title>
        <authorList>
            <person name="Hensen N."/>
            <person name="Bonometti L."/>
            <person name="Westerberg I."/>
            <person name="Brannstrom I.O."/>
            <person name="Guillou S."/>
            <person name="Cros-Aarteil S."/>
            <person name="Calhoun S."/>
            <person name="Haridas S."/>
            <person name="Kuo A."/>
            <person name="Mondo S."/>
            <person name="Pangilinan J."/>
            <person name="Riley R."/>
            <person name="LaButti K."/>
            <person name="Andreopoulos B."/>
            <person name="Lipzen A."/>
            <person name="Chen C."/>
            <person name="Yan M."/>
            <person name="Daum C."/>
            <person name="Ng V."/>
            <person name="Clum A."/>
            <person name="Steindorff A."/>
            <person name="Ohm R.A."/>
            <person name="Martin F."/>
            <person name="Silar P."/>
            <person name="Natvig D.O."/>
            <person name="Lalanne C."/>
            <person name="Gautier V."/>
            <person name="Ament-Velasquez S.L."/>
            <person name="Kruys A."/>
            <person name="Hutchinson M.I."/>
            <person name="Powell A.J."/>
            <person name="Barry K."/>
            <person name="Miller A.N."/>
            <person name="Grigoriev I.V."/>
            <person name="Debuchy R."/>
            <person name="Gladieux P."/>
            <person name="Hiltunen Thoren M."/>
            <person name="Johannesson H."/>
        </authorList>
    </citation>
    <scope>NUCLEOTIDE SEQUENCE</scope>
    <source>
        <strain evidence="4">PSN324</strain>
    </source>
</reference>
<keyword evidence="2" id="KW-0732">Signal</keyword>
<dbReference type="InterPro" id="IPR018244">
    <property type="entry name" value="Allrgn_V5/Tpx1_CS"/>
</dbReference>
<dbReference type="FunFam" id="3.40.33.10:FF:000018">
    <property type="entry name" value="SCP-like extracellular protein, putative"/>
    <property type="match status" value="1"/>
</dbReference>
<evidence type="ECO:0000313" key="5">
    <source>
        <dbReference type="Proteomes" id="UP001321749"/>
    </source>
</evidence>
<dbReference type="CDD" id="cd05380">
    <property type="entry name" value="CAP_euk"/>
    <property type="match status" value="1"/>
</dbReference>
<reference evidence="4" key="2">
    <citation type="submission" date="2023-06" db="EMBL/GenBank/DDBJ databases">
        <authorList>
            <consortium name="Lawrence Berkeley National Laboratory"/>
            <person name="Mondo S.J."/>
            <person name="Hensen N."/>
            <person name="Bonometti L."/>
            <person name="Westerberg I."/>
            <person name="Brannstrom I.O."/>
            <person name="Guillou S."/>
            <person name="Cros-Aarteil S."/>
            <person name="Calhoun S."/>
            <person name="Haridas S."/>
            <person name="Kuo A."/>
            <person name="Pangilinan J."/>
            <person name="Riley R."/>
            <person name="Labutti K."/>
            <person name="Andreopoulos B."/>
            <person name="Lipzen A."/>
            <person name="Chen C."/>
            <person name="Yanf M."/>
            <person name="Daum C."/>
            <person name="Ng V."/>
            <person name="Clum A."/>
            <person name="Steindorff A."/>
            <person name="Ohm R."/>
            <person name="Martin F."/>
            <person name="Silar P."/>
            <person name="Natvig D."/>
            <person name="Lalanne C."/>
            <person name="Gautier V."/>
            <person name="Ament-Velasquez S.L."/>
            <person name="Kruys A."/>
            <person name="Hutchinson M.I."/>
            <person name="Powell A.J."/>
            <person name="Barry K."/>
            <person name="Miller A.N."/>
            <person name="Grigoriev I.V."/>
            <person name="Debuchy R."/>
            <person name="Gladieux P."/>
            <person name="Thoren M.H."/>
            <person name="Johannesson H."/>
        </authorList>
    </citation>
    <scope>NUCLEOTIDE SEQUENCE</scope>
    <source>
        <strain evidence="4">PSN324</strain>
    </source>
</reference>
<feature type="region of interest" description="Disordered" evidence="1">
    <location>
        <begin position="54"/>
        <end position="90"/>
    </location>
</feature>
<evidence type="ECO:0000313" key="4">
    <source>
        <dbReference type="EMBL" id="KAK4461239.1"/>
    </source>
</evidence>
<dbReference type="Pfam" id="PF00188">
    <property type="entry name" value="CAP"/>
    <property type="match status" value="1"/>
</dbReference>
<dbReference type="PANTHER" id="PTHR10334">
    <property type="entry name" value="CYSTEINE-RICH SECRETORY PROTEIN-RELATED"/>
    <property type="match status" value="1"/>
</dbReference>
<evidence type="ECO:0000256" key="1">
    <source>
        <dbReference type="SAM" id="MobiDB-lite"/>
    </source>
</evidence>
<feature type="region of interest" description="Disordered" evidence="1">
    <location>
        <begin position="136"/>
        <end position="170"/>
    </location>
</feature>
<dbReference type="Gene3D" id="3.40.33.10">
    <property type="entry name" value="CAP"/>
    <property type="match status" value="1"/>
</dbReference>
<feature type="domain" description="SCP" evidence="3">
    <location>
        <begin position="173"/>
        <end position="327"/>
    </location>
</feature>
<dbReference type="InterPro" id="IPR035940">
    <property type="entry name" value="CAP_sf"/>
</dbReference>
<gene>
    <name evidence="4" type="ORF">QBC42DRAFT_252714</name>
</gene>
<dbReference type="PROSITE" id="PS01009">
    <property type="entry name" value="CRISP_1"/>
    <property type="match status" value="1"/>
</dbReference>
<dbReference type="AlphaFoldDB" id="A0AAV9HKA0"/>
<feature type="compositionally biased region" description="Low complexity" evidence="1">
    <location>
        <begin position="150"/>
        <end position="162"/>
    </location>
</feature>
<protein>
    <submittedName>
        <fullName evidence="4">CAP domain-containing protein</fullName>
    </submittedName>
</protein>
<accession>A0AAV9HKA0</accession>
<dbReference type="InterPro" id="IPR014044">
    <property type="entry name" value="CAP_dom"/>
</dbReference>